<dbReference type="Proteomes" id="UP000031473">
    <property type="component" value="Unassembled WGS sequence"/>
</dbReference>
<organism evidence="2 3">
    <name type="scientific">Kaistella jeonii</name>
    <dbReference type="NCBI Taxonomy" id="266749"/>
    <lineage>
        <taxon>Bacteria</taxon>
        <taxon>Pseudomonadati</taxon>
        <taxon>Bacteroidota</taxon>
        <taxon>Flavobacteriia</taxon>
        <taxon>Flavobacteriales</taxon>
        <taxon>Weeksellaceae</taxon>
        <taxon>Chryseobacterium group</taxon>
        <taxon>Kaistella</taxon>
    </lineage>
</organism>
<dbReference type="OrthoDB" id="1524444at2"/>
<name>A0A0C1FC29_9FLAO</name>
<protein>
    <submittedName>
        <fullName evidence="2">Uncharacterized protein</fullName>
    </submittedName>
</protein>
<keyword evidence="1" id="KW-0732">Signal</keyword>
<sequence>MKKYFTFMLLAIFGIVALSCNNRDNDVVPPDTYSKMLDVKSSFTSANSYTITQGITINSTDVVLVYRNYNSNSTGSPVWQLLPATEYLTTGRIDYSFLFDTNNVEIYADFDPATTTPSEMASYVNNQTFRVVLVPASQGKNANLDYKDYNSVIKYYNIPDRK</sequence>
<evidence type="ECO:0000313" key="3">
    <source>
        <dbReference type="Proteomes" id="UP000031473"/>
    </source>
</evidence>
<gene>
    <name evidence="2" type="ORF">OA86_07520</name>
</gene>
<evidence type="ECO:0000313" key="2">
    <source>
        <dbReference type="EMBL" id="KIA89423.1"/>
    </source>
</evidence>
<feature type="signal peptide" evidence="1">
    <location>
        <begin position="1"/>
        <end position="19"/>
    </location>
</feature>
<reference evidence="2 3" key="1">
    <citation type="submission" date="2014-10" db="EMBL/GenBank/DDBJ databases">
        <title>Kaistella jeonii genome.</title>
        <authorList>
            <person name="Clayton J.T."/>
            <person name="Newman J.D."/>
        </authorList>
    </citation>
    <scope>NUCLEOTIDE SEQUENCE [LARGE SCALE GENOMIC DNA]</scope>
    <source>
        <strain evidence="2 3">DSM 17048</strain>
    </source>
</reference>
<proteinExistence type="predicted"/>
<dbReference type="RefSeq" id="WP_039351190.1">
    <property type="nucleotide sequence ID" value="NZ_FOLA01000005.1"/>
</dbReference>
<dbReference type="STRING" id="266749.SAMN05421876_105239"/>
<dbReference type="EMBL" id="JSYL01000003">
    <property type="protein sequence ID" value="KIA89423.1"/>
    <property type="molecule type" value="Genomic_DNA"/>
</dbReference>
<feature type="chain" id="PRO_5030004954" evidence="1">
    <location>
        <begin position="20"/>
        <end position="162"/>
    </location>
</feature>
<evidence type="ECO:0000256" key="1">
    <source>
        <dbReference type="SAM" id="SignalP"/>
    </source>
</evidence>
<keyword evidence="3" id="KW-1185">Reference proteome</keyword>
<accession>A0A0C1FC29</accession>
<dbReference type="PROSITE" id="PS51257">
    <property type="entry name" value="PROKAR_LIPOPROTEIN"/>
    <property type="match status" value="1"/>
</dbReference>
<dbReference type="AlphaFoldDB" id="A0A0C1FC29"/>
<comment type="caution">
    <text evidence="2">The sequence shown here is derived from an EMBL/GenBank/DDBJ whole genome shotgun (WGS) entry which is preliminary data.</text>
</comment>